<accession>A0AAD6T108</accession>
<feature type="region of interest" description="Disordered" evidence="1">
    <location>
        <begin position="129"/>
        <end position="161"/>
    </location>
</feature>
<organism evidence="2 3">
    <name type="scientific">Mycena alexandri</name>
    <dbReference type="NCBI Taxonomy" id="1745969"/>
    <lineage>
        <taxon>Eukaryota</taxon>
        <taxon>Fungi</taxon>
        <taxon>Dikarya</taxon>
        <taxon>Basidiomycota</taxon>
        <taxon>Agaricomycotina</taxon>
        <taxon>Agaricomycetes</taxon>
        <taxon>Agaricomycetidae</taxon>
        <taxon>Agaricales</taxon>
        <taxon>Marasmiineae</taxon>
        <taxon>Mycenaceae</taxon>
        <taxon>Mycena</taxon>
    </lineage>
</organism>
<reference evidence="2" key="1">
    <citation type="submission" date="2023-03" db="EMBL/GenBank/DDBJ databases">
        <title>Massive genome expansion in bonnet fungi (Mycena s.s.) driven by repeated elements and novel gene families across ecological guilds.</title>
        <authorList>
            <consortium name="Lawrence Berkeley National Laboratory"/>
            <person name="Harder C.B."/>
            <person name="Miyauchi S."/>
            <person name="Viragh M."/>
            <person name="Kuo A."/>
            <person name="Thoen E."/>
            <person name="Andreopoulos B."/>
            <person name="Lu D."/>
            <person name="Skrede I."/>
            <person name="Drula E."/>
            <person name="Henrissat B."/>
            <person name="Morin E."/>
            <person name="Kohler A."/>
            <person name="Barry K."/>
            <person name="LaButti K."/>
            <person name="Morin E."/>
            <person name="Salamov A."/>
            <person name="Lipzen A."/>
            <person name="Mereny Z."/>
            <person name="Hegedus B."/>
            <person name="Baldrian P."/>
            <person name="Stursova M."/>
            <person name="Weitz H."/>
            <person name="Taylor A."/>
            <person name="Grigoriev I.V."/>
            <person name="Nagy L.G."/>
            <person name="Martin F."/>
            <person name="Kauserud H."/>
        </authorList>
    </citation>
    <scope>NUCLEOTIDE SEQUENCE</scope>
    <source>
        <strain evidence="2">CBHHK200</strain>
    </source>
</reference>
<dbReference type="Proteomes" id="UP001218188">
    <property type="component" value="Unassembled WGS sequence"/>
</dbReference>
<evidence type="ECO:0000313" key="2">
    <source>
        <dbReference type="EMBL" id="KAJ7037142.1"/>
    </source>
</evidence>
<feature type="compositionally biased region" description="Polar residues" evidence="1">
    <location>
        <begin position="134"/>
        <end position="161"/>
    </location>
</feature>
<gene>
    <name evidence="2" type="ORF">C8F04DRAFT_1257372</name>
</gene>
<comment type="caution">
    <text evidence="2">The sequence shown here is derived from an EMBL/GenBank/DDBJ whole genome shotgun (WGS) entry which is preliminary data.</text>
</comment>
<dbReference type="EMBL" id="JARJCM010000039">
    <property type="protein sequence ID" value="KAJ7037142.1"/>
    <property type="molecule type" value="Genomic_DNA"/>
</dbReference>
<name>A0AAD6T108_9AGAR</name>
<sequence length="195" mass="21013">MRRRHRLGVSCKAAWRSRSAFRTSARSRSNEGPAAAFVAAAASCLFLVLHILHIRCTLTSSATSNSSANTMTCRVQRQWDRRVRTWPVEKRTKIHQGEEVAECTAPVQGHNERHVVPWVGMPTTPILTGGTGPVNGTPSRAVSTSASTNKRTGTGGSTAVNTRPLTAADGFVNFTKLLQAVLMGFSGRGILLGSW</sequence>
<protein>
    <submittedName>
        <fullName evidence="2">Uncharacterized protein</fullName>
    </submittedName>
</protein>
<evidence type="ECO:0000256" key="1">
    <source>
        <dbReference type="SAM" id="MobiDB-lite"/>
    </source>
</evidence>
<proteinExistence type="predicted"/>
<dbReference type="AlphaFoldDB" id="A0AAD6T108"/>
<evidence type="ECO:0000313" key="3">
    <source>
        <dbReference type="Proteomes" id="UP001218188"/>
    </source>
</evidence>
<keyword evidence="3" id="KW-1185">Reference proteome</keyword>